<dbReference type="GO" id="GO:0005634">
    <property type="term" value="C:nucleus"/>
    <property type="evidence" value="ECO:0007669"/>
    <property type="project" value="TreeGrafter"/>
</dbReference>
<evidence type="ECO:0000313" key="4">
    <source>
        <dbReference type="Proteomes" id="UP000326062"/>
    </source>
</evidence>
<reference evidence="3 4" key="1">
    <citation type="submission" date="2019-06" db="EMBL/GenBank/DDBJ databases">
        <title>Discovery of a novel chromosome fission-fusion reversal in muntjac.</title>
        <authorList>
            <person name="Mudd A.B."/>
            <person name="Bredeson J.V."/>
            <person name="Baum R."/>
            <person name="Hockemeyer D."/>
            <person name="Rokhsar D.S."/>
        </authorList>
    </citation>
    <scope>NUCLEOTIDE SEQUENCE [LARGE SCALE GENOMIC DNA]</scope>
    <source>
        <strain evidence="3">UCam_UCB_Mr</strain>
        <tissue evidence="3">Fibroblast cell line</tissue>
    </source>
</reference>
<gene>
    <name evidence="3" type="ORF">FD755_025191</name>
</gene>
<dbReference type="InterPro" id="IPR050863">
    <property type="entry name" value="CenT-Element_Derived"/>
</dbReference>
<evidence type="ECO:0000256" key="1">
    <source>
        <dbReference type="SAM" id="MobiDB-lite"/>
    </source>
</evidence>
<organism evidence="3 4">
    <name type="scientific">Muntiacus reevesi</name>
    <name type="common">Reeves' muntjac</name>
    <name type="synonym">Cervus reevesi</name>
    <dbReference type="NCBI Taxonomy" id="9886"/>
    <lineage>
        <taxon>Eukaryota</taxon>
        <taxon>Metazoa</taxon>
        <taxon>Chordata</taxon>
        <taxon>Craniata</taxon>
        <taxon>Vertebrata</taxon>
        <taxon>Euteleostomi</taxon>
        <taxon>Mammalia</taxon>
        <taxon>Eutheria</taxon>
        <taxon>Laurasiatheria</taxon>
        <taxon>Artiodactyla</taxon>
        <taxon>Ruminantia</taxon>
        <taxon>Pecora</taxon>
        <taxon>Cervidae</taxon>
        <taxon>Muntiacinae</taxon>
        <taxon>Muntiacus</taxon>
    </lineage>
</organism>
<dbReference type="PANTHER" id="PTHR19303:SF26">
    <property type="entry name" value="TIGGER TRANSPOSABLE ELEMENT-DERIVED PROTEIN 1"/>
    <property type="match status" value="1"/>
</dbReference>
<dbReference type="GO" id="GO:0003677">
    <property type="term" value="F:DNA binding"/>
    <property type="evidence" value="ECO:0007669"/>
    <property type="project" value="TreeGrafter"/>
</dbReference>
<dbReference type="EMBL" id="VCEB01007797">
    <property type="protein sequence ID" value="KAB0338670.1"/>
    <property type="molecule type" value="Genomic_DNA"/>
</dbReference>
<feature type="region of interest" description="Disordered" evidence="1">
    <location>
        <begin position="1"/>
        <end position="23"/>
    </location>
</feature>
<accession>A0A5N3UPQ2</accession>
<keyword evidence="4" id="KW-1185">Reference proteome</keyword>
<dbReference type="Gene3D" id="1.10.10.60">
    <property type="entry name" value="Homeodomain-like"/>
    <property type="match status" value="1"/>
</dbReference>
<protein>
    <recommendedName>
        <fullName evidence="2">DDE-1 domain-containing protein</fullName>
    </recommendedName>
</protein>
<evidence type="ECO:0000259" key="2">
    <source>
        <dbReference type="Pfam" id="PF03184"/>
    </source>
</evidence>
<proteinExistence type="predicted"/>
<dbReference type="PANTHER" id="PTHR19303">
    <property type="entry name" value="TRANSPOSON"/>
    <property type="match status" value="1"/>
</dbReference>
<feature type="non-terminal residue" evidence="3">
    <location>
        <position position="1"/>
    </location>
</feature>
<evidence type="ECO:0000313" key="3">
    <source>
        <dbReference type="EMBL" id="KAB0338670.1"/>
    </source>
</evidence>
<dbReference type="Proteomes" id="UP000326062">
    <property type="component" value="Unassembled WGS sequence"/>
</dbReference>
<comment type="caution">
    <text evidence="3">The sequence shown here is derived from an EMBL/GenBank/DDBJ whole genome shotgun (WGS) entry which is preliminary data.</text>
</comment>
<dbReference type="InterPro" id="IPR004875">
    <property type="entry name" value="DDE_SF_endonuclease_dom"/>
</dbReference>
<name>A0A5N3UPQ2_MUNRE</name>
<dbReference type="Pfam" id="PF03184">
    <property type="entry name" value="DDE_1"/>
    <property type="match status" value="1"/>
</dbReference>
<sequence length="392" mass="45065">YLYFKPTLSGSKHKSSNDKGSTAKKCQSAMRKKMVDIACSYNMNCSTISMILKNKEKIKEHIKSAVLMILTVISKKSVKVMKEMEKLLGVWILMLIQEKAKSLYDDLIKGTDMVAAWEFPQILREIIDEGTYLPQQVFNVNEEKLMPGYKAFLLVYHSENPRSLKNVAKKSNLKTWVTEAIFQDWFSHCFIPEVEKYCLKDIPFSILCLLNSASGHSSFTDNFHPNVKAVHLPLKTKSLVQPVNQGKPCENFRTINTYKAIKNMDCAWHDVIAVTIYGIWKNLSPQFVHDFCGYEKQDEGSKKVFKNLLTLSEKLEVDLQEHDFIKLVSVQHEELTNEDQMELEVWRKDGEKQRGRSKVVAAVQNATHCYHVISDQIKRATTQTSLDHFSRG</sequence>
<dbReference type="AlphaFoldDB" id="A0A5N3UPQ2"/>
<feature type="domain" description="DDE-1" evidence="2">
    <location>
        <begin position="153"/>
        <end position="246"/>
    </location>
</feature>